<proteinExistence type="predicted"/>
<accession>A0A5B1BXS7</accession>
<evidence type="ECO:0000313" key="1">
    <source>
        <dbReference type="EMBL" id="KAA1252585.1"/>
    </source>
</evidence>
<dbReference type="EMBL" id="VUAA01000054">
    <property type="protein sequence ID" value="KAA1252585.1"/>
    <property type="molecule type" value="Genomic_DNA"/>
</dbReference>
<dbReference type="Proteomes" id="UP000323225">
    <property type="component" value="Unassembled WGS sequence"/>
</dbReference>
<comment type="caution">
    <text evidence="1">The sequence shown here is derived from an EMBL/GenBank/DDBJ whole genome shotgun (WGS) entry which is preliminary data.</text>
</comment>
<evidence type="ECO:0000313" key="2">
    <source>
        <dbReference type="Proteomes" id="UP000323225"/>
    </source>
</evidence>
<gene>
    <name evidence="1" type="ORF">F0M16_22075</name>
</gene>
<protein>
    <submittedName>
        <fullName evidence="1">Uncharacterized protein</fullName>
    </submittedName>
</protein>
<dbReference type="Gene3D" id="2.60.120.620">
    <property type="entry name" value="q2cbj1_9rhob like domain"/>
    <property type="match status" value="1"/>
</dbReference>
<reference evidence="1 2" key="1">
    <citation type="submission" date="2019-09" db="EMBL/GenBank/DDBJ databases">
        <authorList>
            <person name="Kritzky A."/>
            <person name="Schelkanova E.Y."/>
            <person name="Alkhova Z.V."/>
            <person name="Smirnova N.I."/>
        </authorList>
    </citation>
    <scope>NUCLEOTIDE SEQUENCE [LARGE SCALE GENOMIC DNA]</scope>
    <source>
        <strain evidence="1 2">M1526</strain>
    </source>
</reference>
<name>A0A5B1BXS7_VIBCL</name>
<organism evidence="1 2">
    <name type="scientific">Vibrio cholerae</name>
    <dbReference type="NCBI Taxonomy" id="666"/>
    <lineage>
        <taxon>Bacteria</taxon>
        <taxon>Pseudomonadati</taxon>
        <taxon>Pseudomonadota</taxon>
        <taxon>Gammaproteobacteria</taxon>
        <taxon>Vibrionales</taxon>
        <taxon>Vibrionaceae</taxon>
        <taxon>Vibrio</taxon>
    </lineage>
</organism>
<sequence>MDKYLFKDHFVHKHSADIFENSDIDVNKLYEQGFISNKVIPSLNKKLLKLFKKLSFDEYHMDSITHGKGTEYSFNKNGLPPMVSLLVDKIYSEFGCVLSMFDIEECPLGIEVAVCKLSEGYYVDWHQDCTNQAVISFCMVINEEDFEEGEGGVLQFSKVKYDSRGSIIDREVIGSFPTNNSGQIVFFNPSDLNYQHRCTEIKTTKTRYLVCGIIGEIG</sequence>
<dbReference type="AlphaFoldDB" id="A0A5B1BXS7"/>